<gene>
    <name evidence="1" type="ORF">HNQ85_000686</name>
</gene>
<dbReference type="RefSeq" id="WP_181536176.1">
    <property type="nucleotide sequence ID" value="NZ_JACDUU010000001.1"/>
</dbReference>
<dbReference type="AlphaFoldDB" id="A0A7W0BU52"/>
<organism evidence="1 2">
    <name type="scientific">[Anoxybacillus] calidus</name>
    <dbReference type="NCBI Taxonomy" id="575178"/>
    <lineage>
        <taxon>Bacteria</taxon>
        <taxon>Bacillati</taxon>
        <taxon>Bacillota</taxon>
        <taxon>Bacilli</taxon>
        <taxon>Bacillales</taxon>
        <taxon>Anoxybacillaceae</taxon>
        <taxon>Paranoxybacillus</taxon>
    </lineage>
</organism>
<proteinExistence type="predicted"/>
<dbReference type="Proteomes" id="UP000580891">
    <property type="component" value="Unassembled WGS sequence"/>
</dbReference>
<evidence type="ECO:0000313" key="1">
    <source>
        <dbReference type="EMBL" id="MBA2870428.1"/>
    </source>
</evidence>
<comment type="caution">
    <text evidence="1">The sequence shown here is derived from an EMBL/GenBank/DDBJ whole genome shotgun (WGS) entry which is preliminary data.</text>
</comment>
<accession>A0A7W0BU52</accession>
<keyword evidence="2" id="KW-1185">Reference proteome</keyword>
<protein>
    <submittedName>
        <fullName evidence="1">Uncharacterized protein</fullName>
    </submittedName>
</protein>
<dbReference type="EMBL" id="JACDUU010000001">
    <property type="protein sequence ID" value="MBA2870428.1"/>
    <property type="molecule type" value="Genomic_DNA"/>
</dbReference>
<name>A0A7W0BU52_9BACL</name>
<evidence type="ECO:0000313" key="2">
    <source>
        <dbReference type="Proteomes" id="UP000580891"/>
    </source>
</evidence>
<sequence length="227" mass="26814">MDFEQKPKFAIGDIVVNLLYGTVGTITDIKMFDGTFLYEINHSNSLFLEHTLILLSDFDGDLLVIEEIEVELPYFLGEMVQVRNQGSDLYKIVGVRTEIWRYQDEGWEEIIYELTRLTDGKMLEASPDELIPIAPNDHSLVFVQDIVSLSPIFNDESEWEEGMHMYGKSEKEWWQAKKKYKEMVDELLDIYNDYKRLYEWFHDEEYKKVMKMTLKNLQNLVTKKPNG</sequence>
<reference evidence="1 2" key="1">
    <citation type="submission" date="2020-07" db="EMBL/GenBank/DDBJ databases">
        <title>Genomic Encyclopedia of Type Strains, Phase IV (KMG-IV): sequencing the most valuable type-strain genomes for metagenomic binning, comparative biology and taxonomic classification.</title>
        <authorList>
            <person name="Goeker M."/>
        </authorList>
    </citation>
    <scope>NUCLEOTIDE SEQUENCE [LARGE SCALE GENOMIC DNA]</scope>
    <source>
        <strain evidence="1 2">DSM 25220</strain>
    </source>
</reference>